<dbReference type="AlphaFoldDB" id="A0A1K1LF32"/>
<dbReference type="InterPro" id="IPR048469">
    <property type="entry name" value="YchJ-like_M"/>
</dbReference>
<evidence type="ECO:0000259" key="2">
    <source>
        <dbReference type="Pfam" id="PF17775"/>
    </source>
</evidence>
<dbReference type="PANTHER" id="PTHR33747">
    <property type="entry name" value="UPF0225 PROTEIN SCO1677"/>
    <property type="match status" value="1"/>
</dbReference>
<protein>
    <submittedName>
        <fullName evidence="3">UPF0225 protein YchJ</fullName>
    </submittedName>
</protein>
<keyword evidence="4" id="KW-1185">Reference proteome</keyword>
<gene>
    <name evidence="3" type="ORF">DESPIGER_1474</name>
</gene>
<dbReference type="InterPro" id="IPR004027">
    <property type="entry name" value="SEC_C_motif"/>
</dbReference>
<dbReference type="KEGG" id="dpg:DESPIGER_1474"/>
<dbReference type="InterPro" id="IPR032710">
    <property type="entry name" value="NTF2-like_dom_sf"/>
</dbReference>
<dbReference type="SUPFAM" id="SSF54427">
    <property type="entry name" value="NTF2-like"/>
    <property type="match status" value="1"/>
</dbReference>
<dbReference type="Proteomes" id="UP000186323">
    <property type="component" value="Chromosome I"/>
</dbReference>
<dbReference type="EMBL" id="LT630450">
    <property type="protein sequence ID" value="SFV73319.1"/>
    <property type="molecule type" value="Genomic_DNA"/>
</dbReference>
<sequence length="170" mass="19366">MSELCPCGSGRPLDQCCGPYLEGRAWPDDAGTMVRSRFSAYCLGKFDYLVETTHPAYREDLTAQMLEEQTRDVHWLRLDMGPCEKDQPEGGNGELFDTAEFYAYYELEGSVRQIGERSFFQRKDGKLYYVDGVARRPKAYRRPEPKVGRNDPCPCGSGKKYKKCCGRESA</sequence>
<dbReference type="OrthoDB" id="21421at2"/>
<evidence type="ECO:0000313" key="3">
    <source>
        <dbReference type="EMBL" id="SFV73319.1"/>
    </source>
</evidence>
<feature type="domain" description="YchJ-like middle NTF2-like" evidence="2">
    <location>
        <begin position="30"/>
        <end position="132"/>
    </location>
</feature>
<reference evidence="4" key="1">
    <citation type="submission" date="2016-10" db="EMBL/GenBank/DDBJ databases">
        <authorList>
            <person name="Wegmann U."/>
        </authorList>
    </citation>
    <scope>NUCLEOTIDE SEQUENCE [LARGE SCALE GENOMIC DNA]</scope>
</reference>
<feature type="region of interest" description="Disordered" evidence="1">
    <location>
        <begin position="140"/>
        <end position="160"/>
    </location>
</feature>
<dbReference type="PANTHER" id="PTHR33747:SF1">
    <property type="entry name" value="ADENYLATE CYCLASE-ASSOCIATED CAP C-TERMINAL DOMAIN-CONTAINING PROTEIN"/>
    <property type="match status" value="1"/>
</dbReference>
<organism evidence="3 4">
    <name type="scientific">Desulfovibrio piger</name>
    <dbReference type="NCBI Taxonomy" id="901"/>
    <lineage>
        <taxon>Bacteria</taxon>
        <taxon>Pseudomonadati</taxon>
        <taxon>Thermodesulfobacteriota</taxon>
        <taxon>Desulfovibrionia</taxon>
        <taxon>Desulfovibrionales</taxon>
        <taxon>Desulfovibrionaceae</taxon>
        <taxon>Desulfovibrio</taxon>
    </lineage>
</organism>
<dbReference type="Pfam" id="PF02810">
    <property type="entry name" value="SEC-C"/>
    <property type="match status" value="2"/>
</dbReference>
<evidence type="ECO:0000256" key="1">
    <source>
        <dbReference type="SAM" id="MobiDB-lite"/>
    </source>
</evidence>
<proteinExistence type="predicted"/>
<name>A0A1K1LF32_9BACT</name>
<dbReference type="SUPFAM" id="SSF103642">
    <property type="entry name" value="Sec-C motif"/>
    <property type="match status" value="1"/>
</dbReference>
<accession>A0A1K1LF32</accession>
<evidence type="ECO:0000313" key="4">
    <source>
        <dbReference type="Proteomes" id="UP000186323"/>
    </source>
</evidence>
<dbReference type="RefSeq" id="WP_072334942.1">
    <property type="nucleotide sequence ID" value="NZ_CALJDE010000007.1"/>
</dbReference>
<dbReference type="Pfam" id="PF17775">
    <property type="entry name" value="YchJ_M-like"/>
    <property type="match status" value="1"/>
</dbReference>
<dbReference type="Gene3D" id="3.10.450.50">
    <property type="match status" value="1"/>
</dbReference>